<protein>
    <submittedName>
        <fullName evidence="1">Uncharacterized protein</fullName>
    </submittedName>
</protein>
<reference evidence="2" key="1">
    <citation type="submission" date="2018-05" db="EMBL/GenBank/DDBJ databases">
        <authorList>
            <person name="Hao L."/>
        </authorList>
    </citation>
    <scope>NUCLEOTIDE SEQUENCE [LARGE SCALE GENOMIC DNA]</scope>
</reference>
<dbReference type="Proteomes" id="UP000249818">
    <property type="component" value="Chromosome BARAN1"/>
</dbReference>
<evidence type="ECO:0000313" key="2">
    <source>
        <dbReference type="Proteomes" id="UP000249818"/>
    </source>
</evidence>
<organism evidence="1 2">
    <name type="scientific">Candidatus Bipolaricaulis anaerobius</name>
    <dbReference type="NCBI Taxonomy" id="2026885"/>
    <lineage>
        <taxon>Bacteria</taxon>
        <taxon>Candidatus Bipolaricaulota</taxon>
        <taxon>Candidatus Bipolaricaulia</taxon>
        <taxon>Candidatus Bipolaricaulales</taxon>
        <taxon>Candidatus Bipolaricaulaceae</taxon>
        <taxon>Candidatus Bipolaricaulis</taxon>
    </lineage>
</organism>
<dbReference type="KEGG" id="bana:BARAN1_0030"/>
<gene>
    <name evidence="1" type="ORF">BARAN1_0030</name>
</gene>
<sequence length="93" mass="10186">MAPQGPRAAHGTNVPKRGFDFFREQSYAPLNCSYRGSNEEVRAAHGQEGQAEAGQAEEVVWAVRSGGRTPRMHVPLQHVGKWRGQGNLPSSFV</sequence>
<dbReference type="EMBL" id="LS483254">
    <property type="protein sequence ID" value="SQD92055.1"/>
    <property type="molecule type" value="Genomic_DNA"/>
</dbReference>
<keyword evidence="2" id="KW-1185">Reference proteome</keyword>
<evidence type="ECO:0000313" key="1">
    <source>
        <dbReference type="EMBL" id="SQD92055.1"/>
    </source>
</evidence>
<accession>A0A2X3MIQ9</accession>
<proteinExistence type="predicted"/>
<name>A0A2X3MIQ9_9BACT</name>
<dbReference type="AlphaFoldDB" id="A0A2X3MIQ9"/>